<dbReference type="EMBL" id="LAZR01038779">
    <property type="protein sequence ID" value="KKL18676.1"/>
    <property type="molecule type" value="Genomic_DNA"/>
</dbReference>
<evidence type="ECO:0000313" key="1">
    <source>
        <dbReference type="EMBL" id="KKL18676.1"/>
    </source>
</evidence>
<name>A0A0F9DLV9_9ZZZZ</name>
<gene>
    <name evidence="1" type="ORF">LCGC14_2473160</name>
</gene>
<sequence>MEPRIQYAKTEDGVSIAYATIGQALSVAATEPADTLQVATGARMWQFRLLGGSAFRLKNALDRWCHTKRAAAHREWSGARNLLAST</sequence>
<dbReference type="AlphaFoldDB" id="A0A0F9DLV9"/>
<comment type="caution">
    <text evidence="1">The sequence shown here is derived from an EMBL/GenBank/DDBJ whole genome shotgun (WGS) entry which is preliminary data.</text>
</comment>
<accession>A0A0F9DLV9</accession>
<reference evidence="1" key="1">
    <citation type="journal article" date="2015" name="Nature">
        <title>Complex archaea that bridge the gap between prokaryotes and eukaryotes.</title>
        <authorList>
            <person name="Spang A."/>
            <person name="Saw J.H."/>
            <person name="Jorgensen S.L."/>
            <person name="Zaremba-Niedzwiedzka K."/>
            <person name="Martijn J."/>
            <person name="Lind A.E."/>
            <person name="van Eijk R."/>
            <person name="Schleper C."/>
            <person name="Guy L."/>
            <person name="Ettema T.J."/>
        </authorList>
    </citation>
    <scope>NUCLEOTIDE SEQUENCE</scope>
</reference>
<organism evidence="1">
    <name type="scientific">marine sediment metagenome</name>
    <dbReference type="NCBI Taxonomy" id="412755"/>
    <lineage>
        <taxon>unclassified sequences</taxon>
        <taxon>metagenomes</taxon>
        <taxon>ecological metagenomes</taxon>
    </lineage>
</organism>
<proteinExistence type="predicted"/>
<protein>
    <submittedName>
        <fullName evidence="1">Uncharacterized protein</fullName>
    </submittedName>
</protein>